<evidence type="ECO:0000313" key="1">
    <source>
        <dbReference type="EMBL" id="OMO87192.1"/>
    </source>
</evidence>
<dbReference type="Proteomes" id="UP000188268">
    <property type="component" value="Unassembled WGS sequence"/>
</dbReference>
<accession>A0A1R3IX83</accession>
<organism evidence="1 2">
    <name type="scientific">Corchorus capsularis</name>
    <name type="common">Jute</name>
    <dbReference type="NCBI Taxonomy" id="210143"/>
    <lineage>
        <taxon>Eukaryota</taxon>
        <taxon>Viridiplantae</taxon>
        <taxon>Streptophyta</taxon>
        <taxon>Embryophyta</taxon>
        <taxon>Tracheophyta</taxon>
        <taxon>Spermatophyta</taxon>
        <taxon>Magnoliopsida</taxon>
        <taxon>eudicotyledons</taxon>
        <taxon>Gunneridae</taxon>
        <taxon>Pentapetalae</taxon>
        <taxon>rosids</taxon>
        <taxon>malvids</taxon>
        <taxon>Malvales</taxon>
        <taxon>Malvaceae</taxon>
        <taxon>Grewioideae</taxon>
        <taxon>Apeibeae</taxon>
        <taxon>Corchorus</taxon>
    </lineage>
</organism>
<dbReference type="AlphaFoldDB" id="A0A1R3IX83"/>
<proteinExistence type="predicted"/>
<sequence>MAMGWVGVLQRYCFEVWGRRTNLLTTVGTFPPKRQFDAILSQLNPCESSRSEVADKYTHLAVIIIAITNPNLSASAAKFIDCRD</sequence>
<protein>
    <submittedName>
        <fullName evidence="1">Uncharacterized protein</fullName>
    </submittedName>
</protein>
<comment type="caution">
    <text evidence="1">The sequence shown here is derived from an EMBL/GenBank/DDBJ whole genome shotgun (WGS) entry which is preliminary data.</text>
</comment>
<keyword evidence="2" id="KW-1185">Reference proteome</keyword>
<gene>
    <name evidence="1" type="ORF">CCACVL1_09209</name>
</gene>
<dbReference type="EMBL" id="AWWV01009265">
    <property type="protein sequence ID" value="OMO87192.1"/>
    <property type="molecule type" value="Genomic_DNA"/>
</dbReference>
<evidence type="ECO:0000313" key="2">
    <source>
        <dbReference type="Proteomes" id="UP000188268"/>
    </source>
</evidence>
<reference evidence="1 2" key="1">
    <citation type="submission" date="2013-09" db="EMBL/GenBank/DDBJ databases">
        <title>Corchorus capsularis genome sequencing.</title>
        <authorList>
            <person name="Alam M."/>
            <person name="Haque M.S."/>
            <person name="Islam M.S."/>
            <person name="Emdad E.M."/>
            <person name="Islam M.M."/>
            <person name="Ahmed B."/>
            <person name="Halim A."/>
            <person name="Hossen Q.M.M."/>
            <person name="Hossain M.Z."/>
            <person name="Ahmed R."/>
            <person name="Khan M.M."/>
            <person name="Islam R."/>
            <person name="Rashid M.M."/>
            <person name="Khan S.A."/>
            <person name="Rahman M.S."/>
            <person name="Alam M."/>
        </authorList>
    </citation>
    <scope>NUCLEOTIDE SEQUENCE [LARGE SCALE GENOMIC DNA]</scope>
    <source>
        <strain evidence="2">cv. CVL-1</strain>
        <tissue evidence="1">Whole seedling</tissue>
    </source>
</reference>
<name>A0A1R3IX83_COCAP</name>
<dbReference type="Gramene" id="OMO87192">
    <property type="protein sequence ID" value="OMO87192"/>
    <property type="gene ID" value="CCACVL1_09209"/>
</dbReference>